<protein>
    <submittedName>
        <fullName evidence="1">Uncharacterized protein</fullName>
    </submittedName>
</protein>
<evidence type="ECO:0000313" key="1">
    <source>
        <dbReference type="EMBL" id="MBZ6156031.1"/>
    </source>
</evidence>
<sequence>MTTVEPGTTRRQVKRLLGSPDQSISDRDYMALYRTASRPGFRPWRRRSRSEAWVYGDTPRVGWATWIYFSRGRVEKVTSGPLTGGRPEGSP</sequence>
<organism evidence="1 2">
    <name type="scientific">Streptomyces olivaceus</name>
    <dbReference type="NCBI Taxonomy" id="47716"/>
    <lineage>
        <taxon>Bacteria</taxon>
        <taxon>Bacillati</taxon>
        <taxon>Actinomycetota</taxon>
        <taxon>Actinomycetes</taxon>
        <taxon>Kitasatosporales</taxon>
        <taxon>Streptomycetaceae</taxon>
        <taxon>Streptomyces</taxon>
    </lineage>
</organism>
<dbReference type="RefSeq" id="WP_037767078.1">
    <property type="nucleotide sequence ID" value="NZ_BNEG01000005.1"/>
</dbReference>
<dbReference type="EMBL" id="JAHSTP010000021">
    <property type="protein sequence ID" value="MBZ6156031.1"/>
    <property type="molecule type" value="Genomic_DNA"/>
</dbReference>
<proteinExistence type="predicted"/>
<evidence type="ECO:0000313" key="2">
    <source>
        <dbReference type="Proteomes" id="UP000758701"/>
    </source>
</evidence>
<accession>A0ABS7WDK9</accession>
<name>A0ABS7WDK9_STROV</name>
<gene>
    <name evidence="1" type="ORF">KVH32_33405</name>
</gene>
<reference evidence="1 2" key="1">
    <citation type="submission" date="2021-06" db="EMBL/GenBank/DDBJ databases">
        <title>Ecological speciation of a Streptomyces species isolated from different habitats and geographic origins.</title>
        <authorList>
            <person name="Wang J."/>
        </authorList>
    </citation>
    <scope>NUCLEOTIDE SEQUENCE [LARGE SCALE GENOMIC DNA]</scope>
    <source>
        <strain evidence="1 2">FXJ8.012</strain>
    </source>
</reference>
<keyword evidence="2" id="KW-1185">Reference proteome</keyword>
<comment type="caution">
    <text evidence="1">The sequence shown here is derived from an EMBL/GenBank/DDBJ whole genome shotgun (WGS) entry which is preliminary data.</text>
</comment>
<dbReference type="Proteomes" id="UP000758701">
    <property type="component" value="Unassembled WGS sequence"/>
</dbReference>